<dbReference type="InterPro" id="IPR007016">
    <property type="entry name" value="O-antigen_ligase-rel_domated"/>
</dbReference>
<dbReference type="InParanoid" id="A0A1C4YPM0"/>
<feature type="transmembrane region" description="Helical" evidence="6">
    <location>
        <begin position="229"/>
        <end position="247"/>
    </location>
</feature>
<gene>
    <name evidence="8" type="ORF">GA0070618_4219</name>
</gene>
<feature type="transmembrane region" description="Helical" evidence="6">
    <location>
        <begin position="101"/>
        <end position="119"/>
    </location>
</feature>
<evidence type="ECO:0000256" key="2">
    <source>
        <dbReference type="ARBA" id="ARBA00022692"/>
    </source>
</evidence>
<sequence>MTAPRPTPPLGARPPVGPAADPSSRPGLPVWPLYLMFGLALVWWLLGGLYLLWAPLAVVLAAVLLVHGRVRLPTGSALWILLVALMALSFLRLGGNGLVGYVLRFGFVVAAFIVYLYVYNAARSGVSWQALFHPFCLFWLTVVALGWLAVIAPKLSLTTPVEMLLPRSISGERMVQALTHIKATEHNPLSRNPYYRTAAPYPYTNNWGTGFAVMVPCVLAYITSFRRGLMRTALIVSLPLALVPAFLTLNRGMFVGVGIGLCYVGVRALLRGDVRIIASIGAVAVLAALVTFFVPVGDLISNRVENTDSTTDRLDIYRRTLAAVAESPLLGYGAPQFVDTIKVAEPLGTQGQIWLIMYSHGVPAFLALVLFFLVVARRLATAVTPGGVWLSAVPVVALGVTPFYGYTDINLSVMFFAIGLAMAAVDGPVNRPTLWPTRT</sequence>
<feature type="domain" description="O-antigen ligase-related" evidence="7">
    <location>
        <begin position="240"/>
        <end position="339"/>
    </location>
</feature>
<feature type="transmembrane region" description="Helical" evidence="6">
    <location>
        <begin position="387"/>
        <end position="405"/>
    </location>
</feature>
<name>A0A1C4YPM0_MICEC</name>
<dbReference type="GO" id="GO:0016874">
    <property type="term" value="F:ligase activity"/>
    <property type="evidence" value="ECO:0007669"/>
    <property type="project" value="UniProtKB-KW"/>
</dbReference>
<protein>
    <submittedName>
        <fullName evidence="8">O-antigen ligase like membrane protein</fullName>
    </submittedName>
</protein>
<dbReference type="GO" id="GO:0016020">
    <property type="term" value="C:membrane"/>
    <property type="evidence" value="ECO:0007669"/>
    <property type="project" value="UniProtKB-SubCell"/>
</dbReference>
<keyword evidence="8" id="KW-0436">Ligase</keyword>
<evidence type="ECO:0000256" key="6">
    <source>
        <dbReference type="SAM" id="Phobius"/>
    </source>
</evidence>
<evidence type="ECO:0000256" key="5">
    <source>
        <dbReference type="SAM" id="MobiDB-lite"/>
    </source>
</evidence>
<comment type="subcellular location">
    <subcellularLocation>
        <location evidence="1">Membrane</location>
        <topology evidence="1">Multi-pass membrane protein</topology>
    </subcellularLocation>
</comment>
<feature type="compositionally biased region" description="Pro residues" evidence="5">
    <location>
        <begin position="1"/>
        <end position="17"/>
    </location>
</feature>
<organism evidence="8 9">
    <name type="scientific">Micromonospora echinospora</name>
    <name type="common">Micromonospora purpurea</name>
    <dbReference type="NCBI Taxonomy" id="1877"/>
    <lineage>
        <taxon>Bacteria</taxon>
        <taxon>Bacillati</taxon>
        <taxon>Actinomycetota</taxon>
        <taxon>Actinomycetes</taxon>
        <taxon>Micromonosporales</taxon>
        <taxon>Micromonosporaceae</taxon>
        <taxon>Micromonospora</taxon>
    </lineage>
</organism>
<dbReference type="InterPro" id="IPR051533">
    <property type="entry name" value="WaaL-like"/>
</dbReference>
<feature type="transmembrane region" description="Helical" evidence="6">
    <location>
        <begin position="78"/>
        <end position="95"/>
    </location>
</feature>
<reference evidence="9" key="1">
    <citation type="submission" date="2016-06" db="EMBL/GenBank/DDBJ databases">
        <authorList>
            <person name="Varghese N."/>
            <person name="Submissions Spin"/>
        </authorList>
    </citation>
    <scope>NUCLEOTIDE SEQUENCE [LARGE SCALE GENOMIC DNA]</scope>
    <source>
        <strain evidence="9">DSM 43816</strain>
    </source>
</reference>
<dbReference type="Proteomes" id="UP000198253">
    <property type="component" value="Chromosome I"/>
</dbReference>
<dbReference type="RefSeq" id="WP_231931390.1">
    <property type="nucleotide sequence ID" value="NZ_LT607413.1"/>
</dbReference>
<dbReference type="PANTHER" id="PTHR37422:SF13">
    <property type="entry name" value="LIPOPOLYSACCHARIDE BIOSYNTHESIS PROTEIN PA4999-RELATED"/>
    <property type="match status" value="1"/>
</dbReference>
<keyword evidence="2 6" id="KW-0812">Transmembrane</keyword>
<feature type="transmembrane region" description="Helical" evidence="6">
    <location>
        <begin position="353"/>
        <end position="375"/>
    </location>
</feature>
<dbReference type="AlphaFoldDB" id="A0A1C4YPM0"/>
<feature type="transmembrane region" description="Helical" evidence="6">
    <location>
        <begin position="203"/>
        <end position="222"/>
    </location>
</feature>
<feature type="transmembrane region" description="Helical" evidence="6">
    <location>
        <begin position="277"/>
        <end position="296"/>
    </location>
</feature>
<dbReference type="Pfam" id="PF04932">
    <property type="entry name" value="Wzy_C"/>
    <property type="match status" value="1"/>
</dbReference>
<keyword evidence="3 6" id="KW-1133">Transmembrane helix</keyword>
<feature type="transmembrane region" description="Helical" evidence="6">
    <location>
        <begin position="253"/>
        <end position="270"/>
    </location>
</feature>
<feature type="region of interest" description="Disordered" evidence="5">
    <location>
        <begin position="1"/>
        <end position="22"/>
    </location>
</feature>
<keyword evidence="4 6" id="KW-0472">Membrane</keyword>
<evidence type="ECO:0000256" key="3">
    <source>
        <dbReference type="ARBA" id="ARBA00022989"/>
    </source>
</evidence>
<feature type="transmembrane region" description="Helical" evidence="6">
    <location>
        <begin position="131"/>
        <end position="152"/>
    </location>
</feature>
<evidence type="ECO:0000256" key="4">
    <source>
        <dbReference type="ARBA" id="ARBA00023136"/>
    </source>
</evidence>
<dbReference type="EMBL" id="LT607413">
    <property type="protein sequence ID" value="SCF22709.1"/>
    <property type="molecule type" value="Genomic_DNA"/>
</dbReference>
<accession>A0A1C4YPM0</accession>
<keyword evidence="9" id="KW-1185">Reference proteome</keyword>
<evidence type="ECO:0000313" key="9">
    <source>
        <dbReference type="Proteomes" id="UP000198253"/>
    </source>
</evidence>
<dbReference type="PANTHER" id="PTHR37422">
    <property type="entry name" value="TEICHURONIC ACID BIOSYNTHESIS PROTEIN TUAE"/>
    <property type="match status" value="1"/>
</dbReference>
<evidence type="ECO:0000313" key="8">
    <source>
        <dbReference type="EMBL" id="SCF22709.1"/>
    </source>
</evidence>
<feature type="transmembrane region" description="Helical" evidence="6">
    <location>
        <begin position="33"/>
        <end position="66"/>
    </location>
</feature>
<proteinExistence type="predicted"/>
<evidence type="ECO:0000259" key="7">
    <source>
        <dbReference type="Pfam" id="PF04932"/>
    </source>
</evidence>
<evidence type="ECO:0000256" key="1">
    <source>
        <dbReference type="ARBA" id="ARBA00004141"/>
    </source>
</evidence>